<gene>
    <name evidence="4" type="ORF">JS756_17595</name>
</gene>
<keyword evidence="5" id="KW-1185">Reference proteome</keyword>
<evidence type="ECO:0000256" key="1">
    <source>
        <dbReference type="SAM" id="MobiDB-lite"/>
    </source>
</evidence>
<feature type="domain" description="Acyltransferase 3" evidence="3">
    <location>
        <begin position="31"/>
        <end position="367"/>
    </location>
</feature>
<feature type="transmembrane region" description="Helical" evidence="2">
    <location>
        <begin position="163"/>
        <end position="182"/>
    </location>
</feature>
<evidence type="ECO:0000313" key="4">
    <source>
        <dbReference type="EMBL" id="MBN0045886.1"/>
    </source>
</evidence>
<organism evidence="4 5">
    <name type="scientific">Streptomyces actuosus</name>
    <dbReference type="NCBI Taxonomy" id="1885"/>
    <lineage>
        <taxon>Bacteria</taxon>
        <taxon>Bacillati</taxon>
        <taxon>Actinomycetota</taxon>
        <taxon>Actinomycetes</taxon>
        <taxon>Kitasatosporales</taxon>
        <taxon>Streptomycetaceae</taxon>
        <taxon>Streptomyces</taxon>
    </lineage>
</organism>
<dbReference type="Proteomes" id="UP000788262">
    <property type="component" value="Unassembled WGS sequence"/>
</dbReference>
<evidence type="ECO:0000313" key="5">
    <source>
        <dbReference type="Proteomes" id="UP000788262"/>
    </source>
</evidence>
<accession>A0ABS2VS18</accession>
<dbReference type="RefSeq" id="WP_205384047.1">
    <property type="nucleotide sequence ID" value="NZ_JAFFZS010000012.1"/>
</dbReference>
<sequence>MTAPPGVPFGTSEAPPAPVADKPRRGPVRDRYFDLLRAIALFRVVFYHLTGWAWLPVVFPSMGVMFALAGNLMARSLKRPPLQVVRSRMRRLLPPLWMLGAIGVTGMVLQGWGPDEDGHPGWWWLHLTFWIVPLSDPPYAEGVHGIHGILGDDWAAEIAGPLWYIRAYLWYVMLSPLILKALRKLPWPTVVAPIAISAAFEFGYLDFLPGERFPSALTDFSTFGACWILGMAHQEGVLKRLPRYVVPSVVPAIAAAGMWYAVTHGFKAGHDLDDIPFAQALWSFATVLMLLHVSPSWSEWPRPLRPLDRIVTLLNSRAVTIYLWHNICILIAATVWDQMWRVDTLAMNVPWLLQSLWPVLAITWVLIGSCIVWFGWVEDLAAKRAPQLWPDGSPKRGGRRSRARSHRA</sequence>
<dbReference type="EMBL" id="JAFFZS010000012">
    <property type="protein sequence ID" value="MBN0045886.1"/>
    <property type="molecule type" value="Genomic_DNA"/>
</dbReference>
<evidence type="ECO:0000256" key="2">
    <source>
        <dbReference type="SAM" id="Phobius"/>
    </source>
</evidence>
<comment type="caution">
    <text evidence="4">The sequence shown here is derived from an EMBL/GenBank/DDBJ whole genome shotgun (WGS) entry which is preliminary data.</text>
</comment>
<keyword evidence="4" id="KW-0808">Transferase</keyword>
<feature type="transmembrane region" description="Helical" evidence="2">
    <location>
        <begin position="314"/>
        <end position="336"/>
    </location>
</feature>
<name>A0ABS2VS18_STRAS</name>
<feature type="transmembrane region" description="Helical" evidence="2">
    <location>
        <begin position="95"/>
        <end position="113"/>
    </location>
</feature>
<feature type="transmembrane region" description="Helical" evidence="2">
    <location>
        <begin position="55"/>
        <end position="74"/>
    </location>
</feature>
<keyword evidence="2" id="KW-0812">Transmembrane</keyword>
<keyword evidence="4" id="KW-0012">Acyltransferase</keyword>
<proteinExistence type="predicted"/>
<dbReference type="InterPro" id="IPR002656">
    <property type="entry name" value="Acyl_transf_3_dom"/>
</dbReference>
<protein>
    <submittedName>
        <fullName evidence="4">Acyltransferase</fullName>
    </submittedName>
</protein>
<feature type="region of interest" description="Disordered" evidence="1">
    <location>
        <begin position="1"/>
        <end position="23"/>
    </location>
</feature>
<evidence type="ECO:0000259" key="3">
    <source>
        <dbReference type="Pfam" id="PF01757"/>
    </source>
</evidence>
<dbReference type="Pfam" id="PF01757">
    <property type="entry name" value="Acyl_transf_3"/>
    <property type="match status" value="1"/>
</dbReference>
<feature type="transmembrane region" description="Helical" evidence="2">
    <location>
        <begin position="275"/>
        <end position="293"/>
    </location>
</feature>
<dbReference type="GO" id="GO:0016746">
    <property type="term" value="F:acyltransferase activity"/>
    <property type="evidence" value="ECO:0007669"/>
    <property type="project" value="UniProtKB-KW"/>
</dbReference>
<keyword evidence="2" id="KW-1133">Transmembrane helix</keyword>
<feature type="transmembrane region" description="Helical" evidence="2">
    <location>
        <begin position="356"/>
        <end position="377"/>
    </location>
</feature>
<feature type="transmembrane region" description="Helical" evidence="2">
    <location>
        <begin position="244"/>
        <end position="263"/>
    </location>
</feature>
<keyword evidence="2" id="KW-0472">Membrane</keyword>
<reference evidence="4 5" key="1">
    <citation type="submission" date="2021-02" db="EMBL/GenBank/DDBJ databases">
        <title>Whole genome sequencing of Streptomyces actuosus VRA1.</title>
        <authorList>
            <person name="Sen G."/>
            <person name="Sen A."/>
        </authorList>
    </citation>
    <scope>NUCLEOTIDE SEQUENCE [LARGE SCALE GENOMIC DNA]</scope>
    <source>
        <strain evidence="4 5">VRA1</strain>
    </source>
</reference>